<dbReference type="KEGG" id="mpad:KEF85_08405"/>
<reference evidence="2" key="1">
    <citation type="submission" date="2021-04" db="EMBL/GenBank/DDBJ databases">
        <title>Draft genome sequence data of methanotrophic Methylovulum sp. strain S1L and Methylomonas sp. strain S2AM isolated from boreal lake water columns.</title>
        <authorList>
            <person name="Rissanen A.J."/>
            <person name="Mangayil R."/>
            <person name="Svenning M.M."/>
            <person name="Khanongnuch R."/>
        </authorList>
    </citation>
    <scope>NUCLEOTIDE SEQUENCE</scope>
    <source>
        <strain evidence="2">S2AM</strain>
    </source>
</reference>
<name>A0A975MKC3_9GAMM</name>
<accession>A0A975MKC3</accession>
<dbReference type="RefSeq" id="WP_215579254.1">
    <property type="nucleotide sequence ID" value="NZ_CP073754.1"/>
</dbReference>
<keyword evidence="3" id="KW-1185">Reference proteome</keyword>
<feature type="compositionally biased region" description="Basic residues" evidence="1">
    <location>
        <begin position="49"/>
        <end position="58"/>
    </location>
</feature>
<proteinExistence type="predicted"/>
<feature type="region of interest" description="Disordered" evidence="1">
    <location>
        <begin position="1"/>
        <end position="20"/>
    </location>
</feature>
<gene>
    <name evidence="2" type="ORF">KEF85_08405</name>
</gene>
<evidence type="ECO:0000313" key="3">
    <source>
        <dbReference type="Proteomes" id="UP000676649"/>
    </source>
</evidence>
<protein>
    <submittedName>
        <fullName evidence="2">Uncharacterized protein</fullName>
    </submittedName>
</protein>
<organism evidence="2 3">
    <name type="scientific">Methylomonas paludis</name>
    <dbReference type="NCBI Taxonomy" id="1173101"/>
    <lineage>
        <taxon>Bacteria</taxon>
        <taxon>Pseudomonadati</taxon>
        <taxon>Pseudomonadota</taxon>
        <taxon>Gammaproteobacteria</taxon>
        <taxon>Methylococcales</taxon>
        <taxon>Methylococcaceae</taxon>
        <taxon>Methylomonas</taxon>
    </lineage>
</organism>
<evidence type="ECO:0000256" key="1">
    <source>
        <dbReference type="SAM" id="MobiDB-lite"/>
    </source>
</evidence>
<feature type="compositionally biased region" description="Polar residues" evidence="1">
    <location>
        <begin position="28"/>
        <end position="45"/>
    </location>
</feature>
<dbReference type="Proteomes" id="UP000676649">
    <property type="component" value="Chromosome"/>
</dbReference>
<dbReference type="EMBL" id="CP073754">
    <property type="protein sequence ID" value="QWF69406.1"/>
    <property type="molecule type" value="Genomic_DNA"/>
</dbReference>
<evidence type="ECO:0000313" key="2">
    <source>
        <dbReference type="EMBL" id="QWF69406.1"/>
    </source>
</evidence>
<sequence>MCKDEMTDLNPAYPADSGNIIPDWQVDSAGNTSSTGVKLNSSSADSKAKMQKSKRSVRRQAVSTLSAYPLLASLT</sequence>
<feature type="region of interest" description="Disordered" evidence="1">
    <location>
        <begin position="25"/>
        <end position="59"/>
    </location>
</feature>
<dbReference type="AlphaFoldDB" id="A0A975MKC3"/>